<dbReference type="Gene3D" id="3.30.50.10">
    <property type="entry name" value="Erythroid Transcription Factor GATA-1, subunit A"/>
    <property type="match status" value="1"/>
</dbReference>
<comment type="similarity">
    <text evidence="3">Belongs to the type IV zinc-finger family. Class C subfamily.</text>
</comment>
<dbReference type="Pfam" id="PF00320">
    <property type="entry name" value="GATA"/>
    <property type="match status" value="1"/>
</dbReference>
<keyword evidence="10" id="KW-0804">Transcription</keyword>
<reference evidence="18" key="1">
    <citation type="journal article" date="2013" name="J. Plant Res.">
        <title>Effect of fungi and light on seed germination of three Opuntia species from semiarid lands of central Mexico.</title>
        <authorList>
            <person name="Delgado-Sanchez P."/>
            <person name="Jimenez-Bremont J.F."/>
            <person name="Guerrero-Gonzalez Mde L."/>
            <person name="Flores J."/>
        </authorList>
    </citation>
    <scope>NUCLEOTIDE SEQUENCE</scope>
    <source>
        <tissue evidence="18">Cladode</tissue>
    </source>
</reference>
<feature type="domain" description="GATA-type" evidence="15">
    <location>
        <begin position="183"/>
        <end position="233"/>
    </location>
</feature>
<keyword evidence="8" id="KW-0238">DNA-binding</keyword>
<dbReference type="GO" id="GO:0006355">
    <property type="term" value="P:regulation of DNA-templated transcription"/>
    <property type="evidence" value="ECO:0007669"/>
    <property type="project" value="InterPro"/>
</dbReference>
<evidence type="ECO:0000256" key="5">
    <source>
        <dbReference type="ARBA" id="ARBA00022771"/>
    </source>
</evidence>
<dbReference type="EMBL" id="GISG01076187">
    <property type="protein sequence ID" value="MBA4630998.1"/>
    <property type="molecule type" value="Transcribed_RNA"/>
</dbReference>
<evidence type="ECO:0000256" key="12">
    <source>
        <dbReference type="PROSITE-ProRule" id="PRU00094"/>
    </source>
</evidence>
<evidence type="ECO:0000259" key="15">
    <source>
        <dbReference type="PROSITE" id="PS50114"/>
    </source>
</evidence>
<evidence type="ECO:0000256" key="7">
    <source>
        <dbReference type="ARBA" id="ARBA00023015"/>
    </source>
</evidence>
<evidence type="ECO:0000259" key="16">
    <source>
        <dbReference type="PROSITE" id="PS51017"/>
    </source>
</evidence>
<evidence type="ECO:0000256" key="13">
    <source>
        <dbReference type="PROSITE-ProRule" id="PRU00357"/>
    </source>
</evidence>
<feature type="domain" description="CCT" evidence="16">
    <location>
        <begin position="114"/>
        <end position="156"/>
    </location>
</feature>
<feature type="region of interest" description="Disordered" evidence="14">
    <location>
        <begin position="236"/>
        <end position="329"/>
    </location>
</feature>
<dbReference type="PROSITE" id="PS00344">
    <property type="entry name" value="GATA_ZN_FINGER_1"/>
    <property type="match status" value="1"/>
</dbReference>
<dbReference type="PROSITE" id="PS51017">
    <property type="entry name" value="CCT"/>
    <property type="match status" value="1"/>
</dbReference>
<comment type="subcellular location">
    <subcellularLocation>
        <location evidence="2 13">Nucleus</location>
    </subcellularLocation>
</comment>
<evidence type="ECO:0000256" key="4">
    <source>
        <dbReference type="ARBA" id="ARBA00022723"/>
    </source>
</evidence>
<dbReference type="InterPro" id="IPR010402">
    <property type="entry name" value="CCT_domain"/>
</dbReference>
<dbReference type="GO" id="GO:0005634">
    <property type="term" value="C:nucleus"/>
    <property type="evidence" value="ECO:0007669"/>
    <property type="project" value="UniProtKB-SubCell"/>
</dbReference>
<keyword evidence="9" id="KW-0010">Activator</keyword>
<evidence type="ECO:0000313" key="18">
    <source>
        <dbReference type="EMBL" id="MBA4630998.1"/>
    </source>
</evidence>
<evidence type="ECO:0000259" key="17">
    <source>
        <dbReference type="PROSITE" id="PS51320"/>
    </source>
</evidence>
<dbReference type="CDD" id="cd00202">
    <property type="entry name" value="ZnF_GATA"/>
    <property type="match status" value="1"/>
</dbReference>
<evidence type="ECO:0000256" key="14">
    <source>
        <dbReference type="SAM" id="MobiDB-lite"/>
    </source>
</evidence>
<dbReference type="Pfam" id="PF06200">
    <property type="entry name" value="tify"/>
    <property type="match status" value="1"/>
</dbReference>
<evidence type="ECO:0000256" key="9">
    <source>
        <dbReference type="ARBA" id="ARBA00023159"/>
    </source>
</evidence>
<comment type="function">
    <text evidence="1">Transcriptional activator that specifically binds 5'-GATA-3' or 5'-GAT-3' motifs within gene promoters.</text>
</comment>
<dbReference type="SMART" id="SM00401">
    <property type="entry name" value="ZnF_GATA"/>
    <property type="match status" value="1"/>
</dbReference>
<organism evidence="18">
    <name type="scientific">Opuntia streptacantha</name>
    <name type="common">Prickly pear cactus</name>
    <name type="synonym">Opuntia cardona</name>
    <dbReference type="NCBI Taxonomy" id="393608"/>
    <lineage>
        <taxon>Eukaryota</taxon>
        <taxon>Viridiplantae</taxon>
        <taxon>Streptophyta</taxon>
        <taxon>Embryophyta</taxon>
        <taxon>Tracheophyta</taxon>
        <taxon>Spermatophyta</taxon>
        <taxon>Magnoliopsida</taxon>
        <taxon>eudicotyledons</taxon>
        <taxon>Gunneridae</taxon>
        <taxon>Pentapetalae</taxon>
        <taxon>Caryophyllales</taxon>
        <taxon>Cactineae</taxon>
        <taxon>Cactaceae</taxon>
        <taxon>Opuntioideae</taxon>
        <taxon>Opuntia</taxon>
    </lineage>
</organism>
<evidence type="ECO:0000256" key="11">
    <source>
        <dbReference type="ARBA" id="ARBA00023242"/>
    </source>
</evidence>
<feature type="compositionally biased region" description="Acidic residues" evidence="14">
    <location>
        <begin position="280"/>
        <end position="289"/>
    </location>
</feature>
<reference evidence="18" key="2">
    <citation type="submission" date="2020-07" db="EMBL/GenBank/DDBJ databases">
        <authorList>
            <person name="Vera ALvarez R."/>
            <person name="Arias-Moreno D.M."/>
            <person name="Jimenez-Jacinto V."/>
            <person name="Jimenez-Bremont J.F."/>
            <person name="Swaminathan K."/>
            <person name="Moose S.P."/>
            <person name="Guerrero-Gonzalez M.L."/>
            <person name="Marino-Ramirez L."/>
            <person name="Landsman D."/>
            <person name="Rodriguez-Kessler M."/>
            <person name="Delgado-Sanchez P."/>
        </authorList>
    </citation>
    <scope>NUCLEOTIDE SEQUENCE</scope>
    <source>
        <tissue evidence="18">Cladode</tissue>
    </source>
</reference>
<evidence type="ECO:0000256" key="1">
    <source>
        <dbReference type="ARBA" id="ARBA00002206"/>
    </source>
</evidence>
<evidence type="ECO:0008006" key="19">
    <source>
        <dbReference type="Google" id="ProtNLM"/>
    </source>
</evidence>
<feature type="domain" description="Tify" evidence="17">
    <location>
        <begin position="46"/>
        <end position="81"/>
    </location>
</feature>
<proteinExistence type="inferred from homology"/>
<dbReference type="Pfam" id="PF06203">
    <property type="entry name" value="CCT"/>
    <property type="match status" value="1"/>
</dbReference>
<evidence type="ECO:0000256" key="10">
    <source>
        <dbReference type="ARBA" id="ARBA00023163"/>
    </source>
</evidence>
<feature type="compositionally biased region" description="Polar residues" evidence="14">
    <location>
        <begin position="290"/>
        <end position="301"/>
    </location>
</feature>
<accession>A0A7C8YZY7</accession>
<protein>
    <recommendedName>
        <fullName evidence="19">GATA-type domain-containing protein</fullName>
    </recommendedName>
</protein>
<evidence type="ECO:0000256" key="8">
    <source>
        <dbReference type="ARBA" id="ARBA00023125"/>
    </source>
</evidence>
<dbReference type="AlphaFoldDB" id="A0A7C8YZY7"/>
<evidence type="ECO:0000256" key="3">
    <source>
        <dbReference type="ARBA" id="ARBA00007722"/>
    </source>
</evidence>
<name>A0A7C8YZY7_OPUST</name>
<dbReference type="PROSITE" id="PS51320">
    <property type="entry name" value="TIFY"/>
    <property type="match status" value="1"/>
</dbReference>
<dbReference type="PROSITE" id="PS50114">
    <property type="entry name" value="GATA_ZN_FINGER_2"/>
    <property type="match status" value="1"/>
</dbReference>
<dbReference type="GO" id="GO:0043565">
    <property type="term" value="F:sequence-specific DNA binding"/>
    <property type="evidence" value="ECO:0007669"/>
    <property type="project" value="InterPro"/>
</dbReference>
<dbReference type="InterPro" id="IPR013088">
    <property type="entry name" value="Znf_NHR/GATA"/>
</dbReference>
<dbReference type="SMART" id="SM00979">
    <property type="entry name" value="TIFY"/>
    <property type="match status" value="1"/>
</dbReference>
<dbReference type="PANTHER" id="PTHR46125">
    <property type="entry name" value="GATA TRANSCRIPTION FACTOR 28"/>
    <property type="match status" value="1"/>
</dbReference>
<keyword evidence="4" id="KW-0479">Metal-binding</keyword>
<feature type="compositionally biased region" description="Basic and acidic residues" evidence="14">
    <location>
        <begin position="263"/>
        <end position="279"/>
    </location>
</feature>
<dbReference type="GO" id="GO:0008270">
    <property type="term" value="F:zinc ion binding"/>
    <property type="evidence" value="ECO:0007669"/>
    <property type="project" value="UniProtKB-KW"/>
</dbReference>
<dbReference type="InterPro" id="IPR010399">
    <property type="entry name" value="Tify_dom"/>
</dbReference>
<keyword evidence="6" id="KW-0862">Zinc</keyword>
<keyword evidence="11 13" id="KW-0539">Nucleus</keyword>
<evidence type="ECO:0000256" key="6">
    <source>
        <dbReference type="ARBA" id="ARBA00022833"/>
    </source>
</evidence>
<sequence length="335" mass="36504">MEEADPVAVDFDADELSAGEDAGVSIAIPGNVNTPLGSAASSLSSSKRPASELTIGFEGEVFVFPAVTRDKVQAVLLLLGGQDTSIKMPISEFLLQQHNMASDSPSRGLSTSSRIASLVRFREKRKERCFEKKSCYTSQKEVTQRLHHKSGQFVSVTDHYKQAAANWDNNDGMPPPACVTHCCQHCGISEKSTPAMRRGPAGPRTLCNACGLMWANKGTLRDLRKAGRVAPFRRDLGTTSDVKPFTVERENSYGNQEGSLEASKSESSDSERTCTRENEQDLLENDEAVTNDSAASLQDASVNVPYQEAQEESMNDSGTEFEIPSRFDETVGAFY</sequence>
<dbReference type="SUPFAM" id="SSF57716">
    <property type="entry name" value="Glucocorticoid receptor-like (DNA-binding domain)"/>
    <property type="match status" value="1"/>
</dbReference>
<keyword evidence="5 12" id="KW-0863">Zinc-finger</keyword>
<keyword evidence="7" id="KW-0805">Transcription regulation</keyword>
<dbReference type="PANTHER" id="PTHR46125:SF15">
    <property type="entry name" value="GATA TRANSCRIPTION FACTOR 19-LIKE ISOFORM X1"/>
    <property type="match status" value="1"/>
</dbReference>
<dbReference type="InterPro" id="IPR000679">
    <property type="entry name" value="Znf_GATA"/>
</dbReference>
<evidence type="ECO:0000256" key="2">
    <source>
        <dbReference type="ARBA" id="ARBA00004123"/>
    </source>
</evidence>
<dbReference type="InterPro" id="IPR045280">
    <property type="entry name" value="TIFY-like"/>
</dbReference>